<feature type="transmembrane region" description="Helical" evidence="1">
    <location>
        <begin position="203"/>
        <end position="227"/>
    </location>
</feature>
<evidence type="ECO:0000313" key="3">
    <source>
        <dbReference type="Proteomes" id="UP000006878"/>
    </source>
</evidence>
<accession>A0ABM9PTQ6</accession>
<keyword evidence="1" id="KW-0812">Transmembrane</keyword>
<evidence type="ECO:0000313" key="2">
    <source>
        <dbReference type="EMBL" id="CBT74645.1"/>
    </source>
</evidence>
<reference evidence="3" key="1">
    <citation type="journal article" date="2010" name="PLoS ONE">
        <title>The Arthrobacter arilaitensis Re117 genome sequence reveals its genetic adaptation to the surface of cheese.</title>
        <authorList>
            <person name="Monnet C."/>
            <person name="Loux V."/>
            <person name="Gibrat J.F."/>
            <person name="Spinnler E."/>
            <person name="Barbe V."/>
            <person name="Vacherie B."/>
            <person name="Gavory F."/>
            <person name="Gourbeyre E."/>
            <person name="Siguier P."/>
            <person name="Chandler M."/>
            <person name="Elleuch R."/>
            <person name="Irlinger F."/>
            <person name="Vallaeys T."/>
        </authorList>
    </citation>
    <scope>NUCLEOTIDE SEQUENCE</scope>
    <source>
        <strain evidence="3">DSM 16368 / CIP 108037 / IAM 15318 / JCM 13566 / Re117</strain>
    </source>
</reference>
<name>A0ABM9PTQ6_GLUAR</name>
<proteinExistence type="predicted"/>
<protein>
    <submittedName>
        <fullName evidence="2">Hypothetical membrane protein</fullName>
    </submittedName>
</protein>
<keyword evidence="1" id="KW-1133">Transmembrane helix</keyword>
<feature type="transmembrane region" description="Helical" evidence="1">
    <location>
        <begin position="127"/>
        <end position="155"/>
    </location>
</feature>
<dbReference type="GeneID" id="303184027"/>
<reference evidence="3" key="2">
    <citation type="submission" date="2010-07" db="EMBL/GenBank/DDBJ databases">
        <title>Complete genome sequence of Arthrobacter arilaitensis (strain DSM 16368 / CIP 108037 / JCM 13566 / Re117).</title>
        <authorList>
            <person name="Genoscope."/>
        </authorList>
    </citation>
    <scope>NUCLEOTIDE SEQUENCE [LARGE SCALE GENOMIC DNA]</scope>
    <source>
        <strain evidence="3">DSM 16368 / CIP 108037 / IAM 15318 / JCM 13566 / Re117</strain>
    </source>
</reference>
<dbReference type="EMBL" id="FQ311875">
    <property type="protein sequence ID" value="CBT74645.1"/>
    <property type="molecule type" value="Genomic_DNA"/>
</dbReference>
<feature type="transmembrane region" description="Helical" evidence="1">
    <location>
        <begin position="17"/>
        <end position="40"/>
    </location>
</feature>
<feature type="transmembrane region" description="Helical" evidence="1">
    <location>
        <begin position="263"/>
        <end position="285"/>
    </location>
</feature>
<feature type="transmembrane region" description="Helical" evidence="1">
    <location>
        <begin position="175"/>
        <end position="196"/>
    </location>
</feature>
<sequence>MITSELLRIRYSLTSKILLTLVLLEALLVGLLLAFLPSLIDGVIALNEVIPNATNADQFSDEQLAALTLASSPFQVLISDVLGNTGIGTSLPVIAATLFGALTITGEFRRGSVTNAALHQPLRAKLILTKATAIAATAFAAAIVLIVVRGGVLAIGLAVQGEPLLIEMPELLTVWARGIIALLAYSLLGLGLGLLVRNQVATVSVIFAVIVGESILRPLALLIFGGINPTLYLPFGLVPDIIGSNPLAVLGTSASLTASLSSLVALVTLTLWAGAVVGLAVFRFARTDIPSST</sequence>
<gene>
    <name evidence="2" type="ordered locus">AARI_04110</name>
</gene>
<organism evidence="2 3">
    <name type="scientific">Glutamicibacter arilaitensis (strain DSM 16368 / CIP 108037 / IAM 15318 / JCM 13566 / NCIMB 14258 / Re117)</name>
    <name type="common">Arthrobacter arilaitensis</name>
    <dbReference type="NCBI Taxonomy" id="861360"/>
    <lineage>
        <taxon>Bacteria</taxon>
        <taxon>Bacillati</taxon>
        <taxon>Actinomycetota</taxon>
        <taxon>Actinomycetes</taxon>
        <taxon>Micrococcales</taxon>
        <taxon>Micrococcaceae</taxon>
        <taxon>Glutamicibacter</taxon>
    </lineage>
</organism>
<keyword evidence="1" id="KW-0472">Membrane</keyword>
<dbReference type="RefSeq" id="WP_013347796.1">
    <property type="nucleotide sequence ID" value="NC_014550.1"/>
</dbReference>
<dbReference type="Proteomes" id="UP000006878">
    <property type="component" value="Chromosome"/>
</dbReference>
<evidence type="ECO:0000256" key="1">
    <source>
        <dbReference type="SAM" id="Phobius"/>
    </source>
</evidence>
<keyword evidence="3" id="KW-1185">Reference proteome</keyword>
<feature type="transmembrane region" description="Helical" evidence="1">
    <location>
        <begin position="87"/>
        <end position="106"/>
    </location>
</feature>